<sequence>MTNPGDGITAPPELFDRMHGTLDGGTQALRGLADAAPPGTDAGESTAPLVETLGKLLEASAGILAGTEEMATDVQAVRETYLNDDDAAAGLFRRGGQ</sequence>
<evidence type="ECO:0000313" key="3">
    <source>
        <dbReference type="Proteomes" id="UP001501218"/>
    </source>
</evidence>
<evidence type="ECO:0000256" key="1">
    <source>
        <dbReference type="SAM" id="MobiDB-lite"/>
    </source>
</evidence>
<keyword evidence="3" id="KW-1185">Reference proteome</keyword>
<gene>
    <name evidence="2" type="ORF">GCM10009854_01120</name>
</gene>
<accession>A0ABN3FHX4</accession>
<protein>
    <recommendedName>
        <fullName evidence="4">ESX-1 secretion-associated protein</fullName>
    </recommendedName>
</protein>
<reference evidence="2 3" key="1">
    <citation type="journal article" date="2019" name="Int. J. Syst. Evol. Microbiol.">
        <title>The Global Catalogue of Microorganisms (GCM) 10K type strain sequencing project: providing services to taxonomists for standard genome sequencing and annotation.</title>
        <authorList>
            <consortium name="The Broad Institute Genomics Platform"/>
            <consortium name="The Broad Institute Genome Sequencing Center for Infectious Disease"/>
            <person name="Wu L."/>
            <person name="Ma J."/>
        </authorList>
    </citation>
    <scope>NUCLEOTIDE SEQUENCE [LARGE SCALE GENOMIC DNA]</scope>
    <source>
        <strain evidence="2 3">JCM 16221</strain>
    </source>
</reference>
<dbReference type="RefSeq" id="WP_344125242.1">
    <property type="nucleotide sequence ID" value="NZ_BAAARA010000001.1"/>
</dbReference>
<evidence type="ECO:0008006" key="4">
    <source>
        <dbReference type="Google" id="ProtNLM"/>
    </source>
</evidence>
<organism evidence="2 3">
    <name type="scientific">Saccharopolyspora halophila</name>
    <dbReference type="NCBI Taxonomy" id="405551"/>
    <lineage>
        <taxon>Bacteria</taxon>
        <taxon>Bacillati</taxon>
        <taxon>Actinomycetota</taxon>
        <taxon>Actinomycetes</taxon>
        <taxon>Pseudonocardiales</taxon>
        <taxon>Pseudonocardiaceae</taxon>
        <taxon>Saccharopolyspora</taxon>
    </lineage>
</organism>
<evidence type="ECO:0000313" key="2">
    <source>
        <dbReference type="EMBL" id="GAA2330112.1"/>
    </source>
</evidence>
<name>A0ABN3FHX4_9PSEU</name>
<proteinExistence type="predicted"/>
<dbReference type="Proteomes" id="UP001501218">
    <property type="component" value="Unassembled WGS sequence"/>
</dbReference>
<feature type="region of interest" description="Disordered" evidence="1">
    <location>
        <begin position="1"/>
        <end position="46"/>
    </location>
</feature>
<dbReference type="EMBL" id="BAAARA010000001">
    <property type="protein sequence ID" value="GAA2330112.1"/>
    <property type="molecule type" value="Genomic_DNA"/>
</dbReference>
<comment type="caution">
    <text evidence="2">The sequence shown here is derived from an EMBL/GenBank/DDBJ whole genome shotgun (WGS) entry which is preliminary data.</text>
</comment>